<sequence length="127" mass="13637">MGYGNRGAVETEKTYTKGTFLRRMKVVTVGIDTDSVDALRDEEHEVSSTDAFGADALREAGVEDADAVVIGGGYPTQVVVAKEMNPDARVLFVSDEVPGFVRGNADLILSDELADRVVEALETDENV</sequence>
<dbReference type="RefSeq" id="WP_266086339.1">
    <property type="nucleotide sequence ID" value="NZ_RKLV01000003.1"/>
</dbReference>
<name>A0A9Q4GH68_9EURY</name>
<dbReference type="EMBL" id="RKLV01000003">
    <property type="protein sequence ID" value="MCX2818495.1"/>
    <property type="molecule type" value="Genomic_DNA"/>
</dbReference>
<evidence type="ECO:0000313" key="1">
    <source>
        <dbReference type="EMBL" id="MCX2818495.1"/>
    </source>
</evidence>
<reference evidence="1" key="1">
    <citation type="submission" date="2022-09" db="EMBL/GenBank/DDBJ databases">
        <title>Haloadaptaus new haloarchaeum isolated from saline soil.</title>
        <authorList>
            <person name="Duran-Viseras A."/>
            <person name="Sanchez-Porro C."/>
            <person name="Ventosa A."/>
        </authorList>
    </citation>
    <scope>NUCLEOTIDE SEQUENCE</scope>
    <source>
        <strain evidence="1">F3-133</strain>
    </source>
</reference>
<organism evidence="1 2">
    <name type="scientific">Halorutilus salinus</name>
    <dbReference type="NCBI Taxonomy" id="2487751"/>
    <lineage>
        <taxon>Archaea</taxon>
        <taxon>Methanobacteriati</taxon>
        <taxon>Methanobacteriota</taxon>
        <taxon>Stenosarchaea group</taxon>
        <taxon>Halobacteria</taxon>
        <taxon>Halorutilales</taxon>
        <taxon>Halorutilaceae</taxon>
        <taxon>Halorutilus</taxon>
    </lineage>
</organism>
<accession>A0A9Q4GH68</accession>
<dbReference type="InterPro" id="IPR055550">
    <property type="entry name" value="DUF7126"/>
</dbReference>
<dbReference type="SUPFAM" id="SSF51735">
    <property type="entry name" value="NAD(P)-binding Rossmann-fold domains"/>
    <property type="match status" value="1"/>
</dbReference>
<dbReference type="Pfam" id="PF23443">
    <property type="entry name" value="DUF7126"/>
    <property type="match status" value="1"/>
</dbReference>
<comment type="caution">
    <text evidence="1">The sequence shown here is derived from an EMBL/GenBank/DDBJ whole genome shotgun (WGS) entry which is preliminary data.</text>
</comment>
<dbReference type="AlphaFoldDB" id="A0A9Q4GH68"/>
<dbReference type="Gene3D" id="3.40.50.720">
    <property type="entry name" value="NAD(P)-binding Rossmann-like Domain"/>
    <property type="match status" value="1"/>
</dbReference>
<protein>
    <submittedName>
        <fullName evidence="1">NAD-binding protein</fullName>
    </submittedName>
</protein>
<gene>
    <name evidence="1" type="ORF">EGH25_03890</name>
</gene>
<proteinExistence type="predicted"/>
<evidence type="ECO:0000313" key="2">
    <source>
        <dbReference type="Proteomes" id="UP001149411"/>
    </source>
</evidence>
<dbReference type="InterPro" id="IPR036291">
    <property type="entry name" value="NAD(P)-bd_dom_sf"/>
</dbReference>
<dbReference type="Proteomes" id="UP001149411">
    <property type="component" value="Unassembled WGS sequence"/>
</dbReference>
<keyword evidence="2" id="KW-1185">Reference proteome</keyword>